<reference evidence="1 2" key="1">
    <citation type="journal article" date="2021" name="Microbiol. Spectr.">
        <title>A Single Bacterium Capable of Oxidation and Reduction of Iron at Circumneutral pH.</title>
        <authorList>
            <person name="Kato S."/>
            <person name="Ohkuma M."/>
        </authorList>
    </citation>
    <scope>NUCLEOTIDE SEQUENCE [LARGE SCALE GENOMIC DNA]</scope>
    <source>
        <strain evidence="1 2">MIZ03</strain>
    </source>
</reference>
<dbReference type="EMBL" id="AP024238">
    <property type="protein sequence ID" value="BCO29856.1"/>
    <property type="molecule type" value="Genomic_DNA"/>
</dbReference>
<evidence type="ECO:0000313" key="1">
    <source>
        <dbReference type="EMBL" id="BCO29856.1"/>
    </source>
</evidence>
<dbReference type="Gene3D" id="1.25.40.290">
    <property type="entry name" value="ARM repeat domains"/>
    <property type="match status" value="1"/>
</dbReference>
<dbReference type="RefSeq" id="WP_223906241.1">
    <property type="nucleotide sequence ID" value="NZ_AP024238.1"/>
</dbReference>
<evidence type="ECO:0000313" key="2">
    <source>
        <dbReference type="Proteomes" id="UP000824366"/>
    </source>
</evidence>
<protein>
    <recommendedName>
        <fullName evidence="3">DNA alkylation repair protein</fullName>
    </recommendedName>
</protein>
<dbReference type="SUPFAM" id="SSF48371">
    <property type="entry name" value="ARM repeat"/>
    <property type="match status" value="1"/>
</dbReference>
<evidence type="ECO:0008006" key="3">
    <source>
        <dbReference type="Google" id="ProtNLM"/>
    </source>
</evidence>
<organism evidence="1 2">
    <name type="scientific">Rhodoferax lithotrophicus</name>
    <dbReference type="NCBI Taxonomy" id="2798804"/>
    <lineage>
        <taxon>Bacteria</taxon>
        <taxon>Pseudomonadati</taxon>
        <taxon>Pseudomonadota</taxon>
        <taxon>Betaproteobacteria</taxon>
        <taxon>Burkholderiales</taxon>
        <taxon>Comamonadaceae</taxon>
        <taxon>Rhodoferax</taxon>
    </lineage>
</organism>
<dbReference type="InterPro" id="IPR016024">
    <property type="entry name" value="ARM-type_fold"/>
</dbReference>
<keyword evidence="2" id="KW-1185">Reference proteome</keyword>
<sequence>MAEPLKNQYGADVPHAIAAMISAVHPAFNSAGFVREVLDGYDALELMPRGKKIAQALHAYLPDDYGRAVAILLDSLDQPHGRDPGLSLASFLYLPHTQFVAEYGLAHFELSMRAQHALTQRFTAEFSIRPFLLHHPEATLAQLMAWTQDPSAHVRRLVSEGTRPRLPWAPRLRQFQHDPTPVLALLERLKDDPELYVRRSVANNLNDIGKDHPEILAHTAQAWLQDATAERNWIVGHALRSAVKRGETAALAVLGFGQSAQVVVEQVQISPARVAIGDAVSIAFELHNPLSAPQTVLVDLAVHYVKASGQPRAKVFKLKTLELAPGQTVSLVKKLSLDQMSTRTHYPGRHQVDAVINGQARALGAFELVQRDP</sequence>
<accession>A0ABM7MUC8</accession>
<proteinExistence type="predicted"/>
<name>A0ABM7MUC8_9BURK</name>
<dbReference type="Proteomes" id="UP000824366">
    <property type="component" value="Chromosome"/>
</dbReference>
<gene>
    <name evidence="1" type="ORF">MIZ03_4780</name>
</gene>